<dbReference type="Ensembl" id="ENSMGAT00000027027.1">
    <property type="protein sequence ID" value="ENSMGAP00000032233.1"/>
    <property type="gene ID" value="ENSMGAG00000020449.1"/>
</dbReference>
<dbReference type="SUPFAM" id="SSF46938">
    <property type="entry name" value="CRAL/TRIO N-terminal domain"/>
    <property type="match status" value="1"/>
</dbReference>
<feature type="transmembrane region" description="Helical" evidence="1">
    <location>
        <begin position="209"/>
        <end position="227"/>
    </location>
</feature>
<name>A0A803YKD5_MELGA</name>
<evidence type="ECO:0000256" key="1">
    <source>
        <dbReference type="SAM" id="Phobius"/>
    </source>
</evidence>
<dbReference type="InterPro" id="IPR036865">
    <property type="entry name" value="CRAL-TRIO_dom_sf"/>
</dbReference>
<dbReference type="InterPro" id="IPR036273">
    <property type="entry name" value="CRAL/TRIO_N_dom_sf"/>
</dbReference>
<feature type="domain" description="CRAL-TRIO" evidence="3">
    <location>
        <begin position="145"/>
        <end position="221"/>
    </location>
</feature>
<dbReference type="Pfam" id="PF00650">
    <property type="entry name" value="CRAL_TRIO"/>
    <property type="match status" value="1"/>
</dbReference>
<organism evidence="4 5">
    <name type="scientific">Meleagris gallopavo</name>
    <name type="common">Wild turkey</name>
    <dbReference type="NCBI Taxonomy" id="9103"/>
    <lineage>
        <taxon>Eukaryota</taxon>
        <taxon>Metazoa</taxon>
        <taxon>Chordata</taxon>
        <taxon>Craniata</taxon>
        <taxon>Vertebrata</taxon>
        <taxon>Euteleostomi</taxon>
        <taxon>Archelosauria</taxon>
        <taxon>Archosauria</taxon>
        <taxon>Dinosauria</taxon>
        <taxon>Saurischia</taxon>
        <taxon>Theropoda</taxon>
        <taxon>Coelurosauria</taxon>
        <taxon>Aves</taxon>
        <taxon>Neognathae</taxon>
        <taxon>Galloanserae</taxon>
        <taxon>Galliformes</taxon>
        <taxon>Phasianidae</taxon>
        <taxon>Meleagridinae</taxon>
        <taxon>Meleagris</taxon>
    </lineage>
</organism>
<dbReference type="PANTHER" id="PTHR46384:SF1">
    <property type="entry name" value="MOTILE SPERM DOMAIN-CONTAINING PROTEIN 2"/>
    <property type="match status" value="1"/>
</dbReference>
<evidence type="ECO:0000259" key="3">
    <source>
        <dbReference type="Pfam" id="PF00650"/>
    </source>
</evidence>
<proteinExistence type="predicted"/>
<dbReference type="Proteomes" id="UP000001645">
    <property type="component" value="Chromosome 1"/>
</dbReference>
<dbReference type="Gene3D" id="3.40.525.10">
    <property type="entry name" value="CRAL-TRIO lipid binding domain"/>
    <property type="match status" value="1"/>
</dbReference>
<gene>
    <name evidence="4" type="primary">LOC104914802</name>
</gene>
<protein>
    <recommendedName>
        <fullName evidence="3">CRAL-TRIO domain-containing protein</fullName>
    </recommendedName>
</protein>
<dbReference type="SUPFAM" id="SSF52087">
    <property type="entry name" value="CRAL/TRIO domain"/>
    <property type="match status" value="1"/>
</dbReference>
<evidence type="ECO:0000313" key="4">
    <source>
        <dbReference type="Ensembl" id="ENSMGAP00000032233.1"/>
    </source>
</evidence>
<dbReference type="PANTHER" id="PTHR46384">
    <property type="entry name" value="MOTILE SPERM DOMAIN-CONTAINING PROTEIN 2"/>
    <property type="match status" value="1"/>
</dbReference>
<accession>A0A803YKD5</accession>
<evidence type="ECO:0000313" key="5">
    <source>
        <dbReference type="Proteomes" id="UP000001645"/>
    </source>
</evidence>
<dbReference type="AlphaFoldDB" id="A0A803YKD5"/>
<dbReference type="GO" id="GO:0012505">
    <property type="term" value="C:endomembrane system"/>
    <property type="evidence" value="ECO:0007669"/>
    <property type="project" value="TreeGrafter"/>
</dbReference>
<dbReference type="GO" id="GO:0140284">
    <property type="term" value="C:endoplasmic reticulum-endosome membrane contact site"/>
    <property type="evidence" value="ECO:0007669"/>
    <property type="project" value="TreeGrafter"/>
</dbReference>
<reference evidence="4 5" key="1">
    <citation type="journal article" date="2010" name="PLoS Biol.">
        <title>Multi-platform next-generation sequencing of the domestic turkey (Meleagris gallopavo): genome assembly and analysis.</title>
        <authorList>
            <person name="Dalloul R.A."/>
            <person name="Long J.A."/>
            <person name="Zimin A.V."/>
            <person name="Aslam L."/>
            <person name="Beal K."/>
            <person name="Blomberg L.A."/>
            <person name="Bouffard P."/>
            <person name="Burt D.W."/>
            <person name="Crasta O."/>
            <person name="Crooijmans R.P."/>
            <person name="Cooper K."/>
            <person name="Coulombe R.A."/>
            <person name="De S."/>
            <person name="Delany M.E."/>
            <person name="Dodgson J.B."/>
            <person name="Dong J.J."/>
            <person name="Evans C."/>
            <person name="Frederickson K.M."/>
            <person name="Flicek P."/>
            <person name="Florea L."/>
            <person name="Folkerts O."/>
            <person name="Groenen M.A."/>
            <person name="Harkins T.T."/>
            <person name="Herrero J."/>
            <person name="Hoffmann S."/>
            <person name="Megens H.J."/>
            <person name="Jiang A."/>
            <person name="de Jong P."/>
            <person name="Kaiser P."/>
            <person name="Kim H."/>
            <person name="Kim K.W."/>
            <person name="Kim S."/>
            <person name="Langenberger D."/>
            <person name="Lee M.K."/>
            <person name="Lee T."/>
            <person name="Mane S."/>
            <person name="Marcais G."/>
            <person name="Marz M."/>
            <person name="McElroy A.P."/>
            <person name="Modise T."/>
            <person name="Nefedov M."/>
            <person name="Notredame C."/>
            <person name="Paton I.R."/>
            <person name="Payne W.S."/>
            <person name="Pertea G."/>
            <person name="Prickett D."/>
            <person name="Puiu D."/>
            <person name="Qioa D."/>
            <person name="Raineri E."/>
            <person name="Ruffier M."/>
            <person name="Salzberg S.L."/>
            <person name="Schatz M.C."/>
            <person name="Scheuring C."/>
            <person name="Schmidt C.J."/>
            <person name="Schroeder S."/>
            <person name="Searle S.M."/>
            <person name="Smith E.J."/>
            <person name="Smith J."/>
            <person name="Sonstegard T.S."/>
            <person name="Stadler P.F."/>
            <person name="Tafer H."/>
            <person name="Tu Z.J."/>
            <person name="Van Tassell C.P."/>
            <person name="Vilella A.J."/>
            <person name="Williams K.P."/>
            <person name="Yorke J.A."/>
            <person name="Zhang L."/>
            <person name="Zhang H.B."/>
            <person name="Zhang X."/>
            <person name="Zhang Y."/>
            <person name="Reed K.M."/>
        </authorList>
    </citation>
    <scope>NUCLEOTIDE SEQUENCE [LARGE SCALE GENOMIC DNA]</scope>
</reference>
<reference evidence="4" key="2">
    <citation type="submission" date="2025-08" db="UniProtKB">
        <authorList>
            <consortium name="Ensembl"/>
        </authorList>
    </citation>
    <scope>IDENTIFICATION</scope>
</reference>
<dbReference type="GeneTree" id="ENSGT00390000016713"/>
<keyword evidence="1" id="KW-1133">Transmembrane helix</keyword>
<keyword evidence="1" id="KW-0472">Membrane</keyword>
<sequence>REWSPHAVPCLLAAIARVGWGWNWETERRLSGGVVGWLCRAGARGRAGPFHVPPFSRSQQQDKAALIAETRRRFEAEYLPDKSDKYDSRDVERLQQDDKWVENYLIWRHDVVDDTLKMIDESFQWRKEYTVNDLTESVLPKWLFESGALFLHGYDKEGYKLFWFKVKLHVRDQKQQLDKKKLVAFWLEHYAKRDHGKPLTVVFDMAETGISHIVSMPIVFVFFYLFFELFDLL</sequence>
<keyword evidence="2" id="KW-0732">Signal</keyword>
<dbReference type="InterPro" id="IPR001251">
    <property type="entry name" value="CRAL-TRIO_dom"/>
</dbReference>
<feature type="chain" id="PRO_5032518367" description="CRAL-TRIO domain-containing protein" evidence="2">
    <location>
        <begin position="22"/>
        <end position="233"/>
    </location>
</feature>
<keyword evidence="1" id="KW-0812">Transmembrane</keyword>
<reference evidence="4" key="3">
    <citation type="submission" date="2025-09" db="UniProtKB">
        <authorList>
            <consortium name="Ensembl"/>
        </authorList>
    </citation>
    <scope>IDENTIFICATION</scope>
</reference>
<feature type="signal peptide" evidence="2">
    <location>
        <begin position="1"/>
        <end position="21"/>
    </location>
</feature>
<evidence type="ECO:0000256" key="2">
    <source>
        <dbReference type="SAM" id="SignalP"/>
    </source>
</evidence>
<dbReference type="InterPro" id="IPR053012">
    <property type="entry name" value="ER-organelle_contact"/>
</dbReference>
<keyword evidence="5" id="KW-1185">Reference proteome</keyword>